<keyword evidence="3" id="KW-1185">Reference proteome</keyword>
<proteinExistence type="predicted"/>
<evidence type="ECO:0000256" key="1">
    <source>
        <dbReference type="SAM" id="MobiDB-lite"/>
    </source>
</evidence>
<dbReference type="RefSeq" id="XP_066693084.1">
    <property type="nucleotide sequence ID" value="XM_066850846.1"/>
</dbReference>
<evidence type="ECO:0000313" key="2">
    <source>
        <dbReference type="EMBL" id="KAK7937756.1"/>
    </source>
</evidence>
<protein>
    <recommendedName>
        <fullName evidence="4">Fungal N-terminal domain-containing protein</fullName>
    </recommendedName>
</protein>
<feature type="region of interest" description="Disordered" evidence="1">
    <location>
        <begin position="143"/>
        <end position="163"/>
    </location>
</feature>
<dbReference type="PANTHER" id="PTHR36167">
    <property type="entry name" value="C2H2 FINGER DOMAIN TRANSCRIPTION FACTOR (EUROFUNG)-RELATED"/>
    <property type="match status" value="1"/>
</dbReference>
<dbReference type="PANTHER" id="PTHR36167:SF3">
    <property type="entry name" value="C2H2 FINGER DOMAIN TRANSCRIPTION FACTOR (EUROFUNG)-RELATED"/>
    <property type="match status" value="1"/>
</dbReference>
<evidence type="ECO:0000313" key="3">
    <source>
        <dbReference type="Proteomes" id="UP001391051"/>
    </source>
</evidence>
<accession>A0ABR1PTI4</accession>
<dbReference type="InterPro" id="IPR039327">
    <property type="entry name" value="CON7-like"/>
</dbReference>
<evidence type="ECO:0008006" key="4">
    <source>
        <dbReference type="Google" id="ProtNLM"/>
    </source>
</evidence>
<sequence length="341" mass="37874">MEVIASIAGIAQAGTALSKAIYTLIHATRNAPKGVYDIARAVGDQSIILRELRRVLRDCKNIIRRSLLRQVRSIMRRIQEIHCEIQDLLDASTGLARLAWVFRRSKCSSLLQQIDGYRVSINMILHMMNFALQRKLRTKLEKSSETGALNQEKQAAKEETDALRQQAETLVQISHQSICEMTAASNDLSTNMDVDQEDEDETERPVSADVDNPASRTGSLQLHRPKHSRDTAQWLYDLPDASDIANKLLSQWTTLSEADIEATPSGLPTRNNTHSEPVIYLKDAVGRKFILPWRLARLWAIEGLEIRTAAKGCAAGLAINAGGAAPNRVVETCDAAHMDSQ</sequence>
<gene>
    <name evidence="2" type="ORF">PG986_014624</name>
</gene>
<name>A0ABR1PTI4_9PEZI</name>
<organism evidence="2 3">
    <name type="scientific">Apiospora aurea</name>
    <dbReference type="NCBI Taxonomy" id="335848"/>
    <lineage>
        <taxon>Eukaryota</taxon>
        <taxon>Fungi</taxon>
        <taxon>Dikarya</taxon>
        <taxon>Ascomycota</taxon>
        <taxon>Pezizomycotina</taxon>
        <taxon>Sordariomycetes</taxon>
        <taxon>Xylariomycetidae</taxon>
        <taxon>Amphisphaeriales</taxon>
        <taxon>Apiosporaceae</taxon>
        <taxon>Apiospora</taxon>
    </lineage>
</organism>
<dbReference type="EMBL" id="JAQQWE010000010">
    <property type="protein sequence ID" value="KAK7937756.1"/>
    <property type="molecule type" value="Genomic_DNA"/>
</dbReference>
<feature type="region of interest" description="Disordered" evidence="1">
    <location>
        <begin position="193"/>
        <end position="226"/>
    </location>
</feature>
<dbReference type="Proteomes" id="UP001391051">
    <property type="component" value="Unassembled WGS sequence"/>
</dbReference>
<dbReference type="GeneID" id="92083908"/>
<reference evidence="2 3" key="1">
    <citation type="submission" date="2023-01" db="EMBL/GenBank/DDBJ databases">
        <title>Analysis of 21 Apiospora genomes using comparative genomics revels a genus with tremendous synthesis potential of carbohydrate active enzymes and secondary metabolites.</title>
        <authorList>
            <person name="Sorensen T."/>
        </authorList>
    </citation>
    <scope>NUCLEOTIDE SEQUENCE [LARGE SCALE GENOMIC DNA]</scope>
    <source>
        <strain evidence="2 3">CBS 24483</strain>
    </source>
</reference>
<comment type="caution">
    <text evidence="2">The sequence shown here is derived from an EMBL/GenBank/DDBJ whole genome shotgun (WGS) entry which is preliminary data.</text>
</comment>